<dbReference type="InterPro" id="IPR016181">
    <property type="entry name" value="Acyl_CoA_acyltransferase"/>
</dbReference>
<dbReference type="EMBL" id="BONP01000004">
    <property type="protein sequence ID" value="GIG39271.1"/>
    <property type="molecule type" value="Genomic_DNA"/>
</dbReference>
<keyword evidence="3" id="KW-1185">Reference proteome</keyword>
<dbReference type="InterPro" id="IPR000182">
    <property type="entry name" value="GNAT_dom"/>
</dbReference>
<dbReference type="Proteomes" id="UP000614741">
    <property type="component" value="Unassembled WGS sequence"/>
</dbReference>
<evidence type="ECO:0000259" key="1">
    <source>
        <dbReference type="PROSITE" id="PS51186"/>
    </source>
</evidence>
<dbReference type="Pfam" id="PF00583">
    <property type="entry name" value="Acetyltransf_1"/>
    <property type="match status" value="1"/>
</dbReference>
<dbReference type="Gene3D" id="3.40.630.30">
    <property type="match status" value="1"/>
</dbReference>
<dbReference type="SUPFAM" id="SSF55729">
    <property type="entry name" value="Acyl-CoA N-acyltransferases (Nat)"/>
    <property type="match status" value="1"/>
</dbReference>
<dbReference type="CDD" id="cd04301">
    <property type="entry name" value="NAT_SF"/>
    <property type="match status" value="1"/>
</dbReference>
<sequence length="173" mass="18094">MSVALRPATAADAEAVSGIYDHYVRTSTATFDLEPPGVAAWAEKIEGLTGAGWPFHVAVLDGRVAGYAYVGPWRPRPAYAHTVEDTVYLDPAATGRGVGTRLLASVLDAAAAAGAREVIAVVADGDTAASLALHRRLGFGDAGRLERVGRKFDRWLGTTLLQKTLDAAPPGGR</sequence>
<organism evidence="2 3">
    <name type="scientific">Cellulomonas phragmiteti</name>
    <dbReference type="NCBI Taxonomy" id="478780"/>
    <lineage>
        <taxon>Bacteria</taxon>
        <taxon>Bacillati</taxon>
        <taxon>Actinomycetota</taxon>
        <taxon>Actinomycetes</taxon>
        <taxon>Micrococcales</taxon>
        <taxon>Cellulomonadaceae</taxon>
        <taxon>Cellulomonas</taxon>
    </lineage>
</organism>
<protein>
    <submittedName>
        <fullName evidence="2">Phosphinothricin acetyltransferase</fullName>
    </submittedName>
</protein>
<name>A0ABQ4DIU3_9CELL</name>
<dbReference type="PANTHER" id="PTHR43072">
    <property type="entry name" value="N-ACETYLTRANSFERASE"/>
    <property type="match status" value="1"/>
</dbReference>
<proteinExistence type="predicted"/>
<dbReference type="PROSITE" id="PS51186">
    <property type="entry name" value="GNAT"/>
    <property type="match status" value="1"/>
</dbReference>
<feature type="domain" description="N-acetyltransferase" evidence="1">
    <location>
        <begin position="3"/>
        <end position="166"/>
    </location>
</feature>
<evidence type="ECO:0000313" key="3">
    <source>
        <dbReference type="Proteomes" id="UP000614741"/>
    </source>
</evidence>
<dbReference type="PANTHER" id="PTHR43072:SF8">
    <property type="entry name" value="ACYLTRANSFERASE FABY-RELATED"/>
    <property type="match status" value="1"/>
</dbReference>
<accession>A0ABQ4DIU3</accession>
<reference evidence="2 3" key="1">
    <citation type="submission" date="2021-01" db="EMBL/GenBank/DDBJ databases">
        <title>Whole genome shotgun sequence of Cellulomonas phragmiteti NBRC 110785.</title>
        <authorList>
            <person name="Komaki H."/>
            <person name="Tamura T."/>
        </authorList>
    </citation>
    <scope>NUCLEOTIDE SEQUENCE [LARGE SCALE GENOMIC DNA]</scope>
    <source>
        <strain evidence="2 3">NBRC 110785</strain>
    </source>
</reference>
<dbReference type="RefSeq" id="WP_203671782.1">
    <property type="nucleotide sequence ID" value="NZ_BONP01000004.1"/>
</dbReference>
<gene>
    <name evidence="2" type="ORF">Cph01nite_10330</name>
</gene>
<evidence type="ECO:0000313" key="2">
    <source>
        <dbReference type="EMBL" id="GIG39271.1"/>
    </source>
</evidence>
<comment type="caution">
    <text evidence="2">The sequence shown here is derived from an EMBL/GenBank/DDBJ whole genome shotgun (WGS) entry which is preliminary data.</text>
</comment>